<evidence type="ECO:0000256" key="2">
    <source>
        <dbReference type="HAMAP-Rule" id="MF_00634"/>
    </source>
</evidence>
<dbReference type="SUPFAM" id="SSF69786">
    <property type="entry name" value="YggU-like"/>
    <property type="match status" value="1"/>
</dbReference>
<dbReference type="PANTHER" id="PTHR13420">
    <property type="entry name" value="UPF0235 PROTEIN C15ORF40"/>
    <property type="match status" value="1"/>
</dbReference>
<comment type="similarity">
    <text evidence="1 2">Belongs to the UPF0235 family.</text>
</comment>
<dbReference type="Proteomes" id="UP000634206">
    <property type="component" value="Unassembled WGS sequence"/>
</dbReference>
<evidence type="ECO:0000313" key="4">
    <source>
        <dbReference type="Proteomes" id="UP000634206"/>
    </source>
</evidence>
<dbReference type="SMART" id="SM01152">
    <property type="entry name" value="DUF167"/>
    <property type="match status" value="1"/>
</dbReference>
<dbReference type="PANTHER" id="PTHR13420:SF7">
    <property type="entry name" value="UPF0235 PROTEIN C15ORF40"/>
    <property type="match status" value="1"/>
</dbReference>
<evidence type="ECO:0000313" key="3">
    <source>
        <dbReference type="EMBL" id="MBK1853732.1"/>
    </source>
</evidence>
<dbReference type="HAMAP" id="MF_00634">
    <property type="entry name" value="UPF0235"/>
    <property type="match status" value="1"/>
</dbReference>
<organism evidence="3 4">
    <name type="scientific">Oceaniferula flava</name>
    <dbReference type="NCBI Taxonomy" id="2800421"/>
    <lineage>
        <taxon>Bacteria</taxon>
        <taxon>Pseudomonadati</taxon>
        <taxon>Verrucomicrobiota</taxon>
        <taxon>Verrucomicrobiia</taxon>
        <taxon>Verrucomicrobiales</taxon>
        <taxon>Verrucomicrobiaceae</taxon>
        <taxon>Oceaniferula</taxon>
    </lineage>
</organism>
<dbReference type="Pfam" id="PF02594">
    <property type="entry name" value="DUF167"/>
    <property type="match status" value="1"/>
</dbReference>
<name>A0AAE2SAC4_9BACT</name>
<dbReference type="InterPro" id="IPR036591">
    <property type="entry name" value="YggU-like_sf"/>
</dbReference>
<dbReference type="RefSeq" id="WP_309488328.1">
    <property type="nucleotide sequence ID" value="NZ_JAENIG010000001.1"/>
</dbReference>
<accession>A0AAE2SAC4</accession>
<evidence type="ECO:0000256" key="1">
    <source>
        <dbReference type="ARBA" id="ARBA00010364"/>
    </source>
</evidence>
<gene>
    <name evidence="3" type="ORF">JIN83_02065</name>
</gene>
<dbReference type="EMBL" id="JAENIG010000001">
    <property type="protein sequence ID" value="MBK1853732.1"/>
    <property type="molecule type" value="Genomic_DNA"/>
</dbReference>
<reference evidence="3" key="1">
    <citation type="submission" date="2021-01" db="EMBL/GenBank/DDBJ databases">
        <title>Modified the classification status of verrucomicrobia.</title>
        <authorList>
            <person name="Feng X."/>
        </authorList>
    </citation>
    <scope>NUCLEOTIDE SEQUENCE</scope>
    <source>
        <strain evidence="3">5K15</strain>
    </source>
</reference>
<keyword evidence="4" id="KW-1185">Reference proteome</keyword>
<proteinExistence type="inferred from homology"/>
<protein>
    <recommendedName>
        <fullName evidence="2">UPF0235 protein JIN83_02065</fullName>
    </recommendedName>
</protein>
<dbReference type="InterPro" id="IPR003746">
    <property type="entry name" value="DUF167"/>
</dbReference>
<dbReference type="AlphaFoldDB" id="A0AAE2SAC4"/>
<dbReference type="Gene3D" id="3.30.1200.10">
    <property type="entry name" value="YggU-like"/>
    <property type="match status" value="1"/>
</dbReference>
<dbReference type="NCBIfam" id="TIGR00251">
    <property type="entry name" value="DUF167 family protein"/>
    <property type="match status" value="1"/>
</dbReference>
<sequence length="82" mass="8946">MKIRVKVTPNARANEVMGWQEMDLVGPVLLVRIKAPPVDGKANKALTQFLAKHLGVSKSQVRLEKGDSSRIKVLSVPDGVEV</sequence>
<dbReference type="GO" id="GO:0005737">
    <property type="term" value="C:cytoplasm"/>
    <property type="evidence" value="ECO:0007669"/>
    <property type="project" value="TreeGrafter"/>
</dbReference>
<comment type="caution">
    <text evidence="3">The sequence shown here is derived from an EMBL/GenBank/DDBJ whole genome shotgun (WGS) entry which is preliminary data.</text>
</comment>